<dbReference type="InterPro" id="IPR051701">
    <property type="entry name" value="Mito_OM_Translocase_MSP1"/>
</dbReference>
<name>A0A2G2V8T1_CAPBA</name>
<sequence>MLVNALAHYYGDNLLIFDSEDFRLSVRDSETMKGPETSSSQAANDNITSLAGPSRNTIFMTVDELRLEGTGLDDLDNLLVKTLFEVVSRESQNSPVILFMKDAEKTMAGNSVSYSMYKSPPEKIQDNIVIIGSHTHTDDHKEEVVFPYNSDIPRAVWNPPLNRRGIPQPKCAARVGVSESDTPQDI</sequence>
<reference evidence="5" key="2">
    <citation type="journal article" date="2017" name="J. Anim. Genet.">
        <title>Multiple reference genome sequences of hot pepper reveal the massive evolution of plant disease resistance genes by retroduplication.</title>
        <authorList>
            <person name="Kim S."/>
            <person name="Park J."/>
            <person name="Yeom S.-I."/>
            <person name="Kim Y.-M."/>
            <person name="Seo E."/>
            <person name="Kim K.-T."/>
            <person name="Kim M.-S."/>
            <person name="Lee J.M."/>
            <person name="Cheong K."/>
            <person name="Shin H.-S."/>
            <person name="Kim S.-B."/>
            <person name="Han K."/>
            <person name="Lee J."/>
            <person name="Park M."/>
            <person name="Lee H.-A."/>
            <person name="Lee H.-Y."/>
            <person name="Lee Y."/>
            <person name="Oh S."/>
            <person name="Lee J.H."/>
            <person name="Choi E."/>
            <person name="Choi E."/>
            <person name="Lee S.E."/>
            <person name="Jeon J."/>
            <person name="Kim H."/>
            <person name="Choi G."/>
            <person name="Song H."/>
            <person name="Lee J."/>
            <person name="Lee S.-C."/>
            <person name="Kwon J.-K."/>
            <person name="Lee H.-Y."/>
            <person name="Koo N."/>
            <person name="Hong Y."/>
            <person name="Kim R.W."/>
            <person name="Kang W.-H."/>
            <person name="Huh J.H."/>
            <person name="Kang B.-C."/>
            <person name="Yang T.-J."/>
            <person name="Lee Y.-H."/>
            <person name="Bennetzen J.L."/>
            <person name="Choi D."/>
        </authorList>
    </citation>
    <scope>NUCLEOTIDE SEQUENCE [LARGE SCALE GENOMIC DNA]</scope>
    <source>
        <strain evidence="5">cv. PBC81</strain>
    </source>
</reference>
<reference evidence="4 5" key="1">
    <citation type="journal article" date="2017" name="Genome Biol.">
        <title>New reference genome sequences of hot pepper reveal the massive evolution of plant disease-resistance genes by retroduplication.</title>
        <authorList>
            <person name="Kim S."/>
            <person name="Park J."/>
            <person name="Yeom S.I."/>
            <person name="Kim Y.M."/>
            <person name="Seo E."/>
            <person name="Kim K.T."/>
            <person name="Kim M.S."/>
            <person name="Lee J.M."/>
            <person name="Cheong K."/>
            <person name="Shin H.S."/>
            <person name="Kim S.B."/>
            <person name="Han K."/>
            <person name="Lee J."/>
            <person name="Park M."/>
            <person name="Lee H.A."/>
            <person name="Lee H.Y."/>
            <person name="Lee Y."/>
            <person name="Oh S."/>
            <person name="Lee J.H."/>
            <person name="Choi E."/>
            <person name="Choi E."/>
            <person name="Lee S.E."/>
            <person name="Jeon J."/>
            <person name="Kim H."/>
            <person name="Choi G."/>
            <person name="Song H."/>
            <person name="Lee J."/>
            <person name="Lee S.C."/>
            <person name="Kwon J.K."/>
            <person name="Lee H.Y."/>
            <person name="Koo N."/>
            <person name="Hong Y."/>
            <person name="Kim R.W."/>
            <person name="Kang W.H."/>
            <person name="Huh J.H."/>
            <person name="Kang B.C."/>
            <person name="Yang T.J."/>
            <person name="Lee Y.H."/>
            <person name="Bennetzen J.L."/>
            <person name="Choi D."/>
        </authorList>
    </citation>
    <scope>NUCLEOTIDE SEQUENCE [LARGE SCALE GENOMIC DNA]</scope>
    <source>
        <strain evidence="5">cv. PBC81</strain>
    </source>
</reference>
<dbReference type="PANTHER" id="PTHR45644">
    <property type="entry name" value="AAA ATPASE, PUTATIVE (AFU_ORTHOLOGUE AFUA_2G12920)-RELATED-RELATED"/>
    <property type="match status" value="1"/>
</dbReference>
<comment type="caution">
    <text evidence="4">The sequence shown here is derived from an EMBL/GenBank/DDBJ whole genome shotgun (WGS) entry which is preliminary data.</text>
</comment>
<evidence type="ECO:0000256" key="3">
    <source>
        <dbReference type="SAM" id="MobiDB-lite"/>
    </source>
</evidence>
<keyword evidence="1" id="KW-0547">Nucleotide-binding</keyword>
<keyword evidence="5" id="KW-1185">Reference proteome</keyword>
<gene>
    <name evidence="4" type="ORF">CQW23_31028</name>
</gene>
<protein>
    <submittedName>
        <fullName evidence="4">Uncharacterized protein</fullName>
    </submittedName>
</protein>
<dbReference type="AlphaFoldDB" id="A0A2G2V8T1"/>
<dbReference type="GO" id="GO:0005741">
    <property type="term" value="C:mitochondrial outer membrane"/>
    <property type="evidence" value="ECO:0007669"/>
    <property type="project" value="TreeGrafter"/>
</dbReference>
<feature type="region of interest" description="Disordered" evidence="3">
    <location>
        <begin position="29"/>
        <end position="49"/>
    </location>
</feature>
<dbReference type="OrthoDB" id="1285867at2759"/>
<dbReference type="PANTHER" id="PTHR45644:SF39">
    <property type="entry name" value="AAA-TYPE ATPASE FAMILY PROTEIN-RELATED"/>
    <property type="match status" value="1"/>
</dbReference>
<feature type="compositionally biased region" description="Polar residues" evidence="3">
    <location>
        <begin position="36"/>
        <end position="49"/>
    </location>
</feature>
<dbReference type="Proteomes" id="UP000224567">
    <property type="component" value="Unassembled WGS sequence"/>
</dbReference>
<accession>A0A2G2V8T1</accession>
<evidence type="ECO:0000256" key="2">
    <source>
        <dbReference type="ARBA" id="ARBA00022840"/>
    </source>
</evidence>
<dbReference type="GO" id="GO:0005524">
    <property type="term" value="F:ATP binding"/>
    <property type="evidence" value="ECO:0007669"/>
    <property type="project" value="UniProtKB-KW"/>
</dbReference>
<dbReference type="EMBL" id="MLFT02000117">
    <property type="protein sequence ID" value="PHT29377.1"/>
    <property type="molecule type" value="Genomic_DNA"/>
</dbReference>
<evidence type="ECO:0000313" key="4">
    <source>
        <dbReference type="EMBL" id="PHT29377.1"/>
    </source>
</evidence>
<dbReference type="STRING" id="33114.A0A2G2V8T1"/>
<evidence type="ECO:0000256" key="1">
    <source>
        <dbReference type="ARBA" id="ARBA00022741"/>
    </source>
</evidence>
<organism evidence="4 5">
    <name type="scientific">Capsicum baccatum</name>
    <name type="common">Peruvian pepper</name>
    <dbReference type="NCBI Taxonomy" id="33114"/>
    <lineage>
        <taxon>Eukaryota</taxon>
        <taxon>Viridiplantae</taxon>
        <taxon>Streptophyta</taxon>
        <taxon>Embryophyta</taxon>
        <taxon>Tracheophyta</taxon>
        <taxon>Spermatophyta</taxon>
        <taxon>Magnoliopsida</taxon>
        <taxon>eudicotyledons</taxon>
        <taxon>Gunneridae</taxon>
        <taxon>Pentapetalae</taxon>
        <taxon>asterids</taxon>
        <taxon>lamiids</taxon>
        <taxon>Solanales</taxon>
        <taxon>Solanaceae</taxon>
        <taxon>Solanoideae</taxon>
        <taxon>Capsiceae</taxon>
        <taxon>Capsicum</taxon>
    </lineage>
</organism>
<keyword evidence="2" id="KW-0067">ATP-binding</keyword>
<evidence type="ECO:0000313" key="5">
    <source>
        <dbReference type="Proteomes" id="UP000224567"/>
    </source>
</evidence>
<proteinExistence type="predicted"/>